<evidence type="ECO:0000313" key="4">
    <source>
        <dbReference type="Proteomes" id="UP000238322"/>
    </source>
</evidence>
<feature type="region of interest" description="Disordered" evidence="1">
    <location>
        <begin position="1"/>
        <end position="26"/>
    </location>
</feature>
<feature type="region of interest" description="Disordered" evidence="1">
    <location>
        <begin position="43"/>
        <end position="369"/>
    </location>
</feature>
<feature type="compositionally biased region" description="Acidic residues" evidence="1">
    <location>
        <begin position="228"/>
        <end position="248"/>
    </location>
</feature>
<evidence type="ECO:0000259" key="2">
    <source>
        <dbReference type="Pfam" id="PF02120"/>
    </source>
</evidence>
<evidence type="ECO:0000313" key="3">
    <source>
        <dbReference type="EMBL" id="PQO34834.1"/>
    </source>
</evidence>
<feature type="compositionally biased region" description="Basic and acidic residues" evidence="1">
    <location>
        <begin position="533"/>
        <end position="543"/>
    </location>
</feature>
<dbReference type="PANTHER" id="PTHR37533:SF2">
    <property type="entry name" value="FLAGELLAR HOOK-LENGTH CONTROL PROTEIN"/>
    <property type="match status" value="1"/>
</dbReference>
<reference evidence="3 4" key="1">
    <citation type="submission" date="2018-02" db="EMBL/GenBank/DDBJ databases">
        <title>Comparative genomes isolates from brazilian mangrove.</title>
        <authorList>
            <person name="Araujo J.E."/>
            <person name="Taketani R.G."/>
            <person name="Silva M.C.P."/>
            <person name="Loureco M.V."/>
            <person name="Andreote F.D."/>
        </authorList>
    </citation>
    <scope>NUCLEOTIDE SEQUENCE [LARGE SCALE GENOMIC DNA]</scope>
    <source>
        <strain evidence="3 4">Hex-1 MGV</strain>
    </source>
</reference>
<feature type="compositionally biased region" description="Polar residues" evidence="1">
    <location>
        <begin position="186"/>
        <end position="204"/>
    </location>
</feature>
<dbReference type="Gene3D" id="3.30.750.140">
    <property type="match status" value="1"/>
</dbReference>
<dbReference type="Pfam" id="PF02120">
    <property type="entry name" value="Flg_hook"/>
    <property type="match status" value="1"/>
</dbReference>
<gene>
    <name evidence="3" type="ORF">C5Y83_15170</name>
</gene>
<dbReference type="InterPro" id="IPR052563">
    <property type="entry name" value="FliK"/>
</dbReference>
<feature type="region of interest" description="Disordered" evidence="1">
    <location>
        <begin position="486"/>
        <end position="549"/>
    </location>
</feature>
<feature type="compositionally biased region" description="Polar residues" evidence="1">
    <location>
        <begin position="266"/>
        <end position="281"/>
    </location>
</feature>
<protein>
    <recommendedName>
        <fullName evidence="2">Flagellar hook-length control protein-like C-terminal domain-containing protein</fullName>
    </recommendedName>
</protein>
<feature type="compositionally biased region" description="Polar residues" evidence="1">
    <location>
        <begin position="342"/>
        <end position="354"/>
    </location>
</feature>
<feature type="compositionally biased region" description="Basic and acidic residues" evidence="1">
    <location>
        <begin position="163"/>
        <end position="182"/>
    </location>
</feature>
<feature type="compositionally biased region" description="Low complexity" evidence="1">
    <location>
        <begin position="60"/>
        <end position="75"/>
    </location>
</feature>
<accession>A0A2S8FSL6</accession>
<organism evidence="3 4">
    <name type="scientific">Blastopirellula marina</name>
    <dbReference type="NCBI Taxonomy" id="124"/>
    <lineage>
        <taxon>Bacteria</taxon>
        <taxon>Pseudomonadati</taxon>
        <taxon>Planctomycetota</taxon>
        <taxon>Planctomycetia</taxon>
        <taxon>Pirellulales</taxon>
        <taxon>Pirellulaceae</taxon>
        <taxon>Blastopirellula</taxon>
    </lineage>
</organism>
<name>A0A2S8FSL6_9BACT</name>
<dbReference type="InterPro" id="IPR038610">
    <property type="entry name" value="FliK-like_C_sf"/>
</dbReference>
<comment type="caution">
    <text evidence="3">The sequence shown here is derived from an EMBL/GenBank/DDBJ whole genome shotgun (WGS) entry which is preliminary data.</text>
</comment>
<feature type="compositionally biased region" description="Polar residues" evidence="1">
    <location>
        <begin position="16"/>
        <end position="26"/>
    </location>
</feature>
<dbReference type="AlphaFoldDB" id="A0A2S8FSL6"/>
<dbReference type="InterPro" id="IPR021136">
    <property type="entry name" value="Flagellar_hook_control-like_C"/>
</dbReference>
<dbReference type="CDD" id="cd17470">
    <property type="entry name" value="T3SS_Flik_C"/>
    <property type="match status" value="1"/>
</dbReference>
<evidence type="ECO:0000256" key="1">
    <source>
        <dbReference type="SAM" id="MobiDB-lite"/>
    </source>
</evidence>
<feature type="compositionally biased region" description="Basic and acidic residues" evidence="1">
    <location>
        <begin position="282"/>
        <end position="311"/>
    </location>
</feature>
<sequence>MESSSSQSVNPIPSWGNGNRNQSTRSADPMAFFDLIMDSARSSLGQGSKSLDPVAPLAPSTSQQDNSLSSSSDNDQWQDDRHDDPSASYVTTNPTPQDVPSSEEAERSDIDQDDIAAIAELSSDKSDDENSTEEADQAALDTAGSAGQTEQLLGAPDTLDSGEQVKESTSKEVAADDVKKPVSVEQKASQAGETDQPLDTSAETNEGEDEQEGFSTTEIDAVKADDSVKEEDESSTQEVEEVSIEAEPTESTAGTSETAKERETTDSSVETIAGESETSAADESHVESESRDDSPRGRDDSPQARRKEKQDGPGQPVVSTETTNTSTPAVNQTAQGAEETIVASNATSASGSNQIGSTSGSTSPSTNNITNLASLLQRGLQRGTLQKSTEAKSTPHLDPKQQIRLINRVARAVESTPAGQSIKIRLNPSELGQLKVEIKLEDGNMVAKIEAENPATRQVLLQHLPQLRDRLAESNINVQQFDVDVMGQHDSSDGGTSNLGDQQADSGNSSGSSRQWSPAGSGEEEASVPRAEQVNKEAERESRNLNITI</sequence>
<dbReference type="Proteomes" id="UP000238322">
    <property type="component" value="Unassembled WGS sequence"/>
</dbReference>
<feature type="compositionally biased region" description="Low complexity" evidence="1">
    <location>
        <begin position="355"/>
        <end position="369"/>
    </location>
</feature>
<feature type="compositionally biased region" description="Acidic residues" evidence="1">
    <location>
        <begin position="126"/>
        <end position="136"/>
    </location>
</feature>
<dbReference type="PANTHER" id="PTHR37533">
    <property type="entry name" value="FLAGELLAR HOOK-LENGTH CONTROL PROTEIN"/>
    <property type="match status" value="1"/>
</dbReference>
<dbReference type="EMBL" id="PUHY01000010">
    <property type="protein sequence ID" value="PQO34834.1"/>
    <property type="molecule type" value="Genomic_DNA"/>
</dbReference>
<feature type="compositionally biased region" description="Polar residues" evidence="1">
    <location>
        <begin position="493"/>
        <end position="505"/>
    </location>
</feature>
<feature type="compositionally biased region" description="Polar residues" evidence="1">
    <location>
        <begin position="88"/>
        <end position="100"/>
    </location>
</feature>
<dbReference type="OrthoDB" id="292554at2"/>
<dbReference type="RefSeq" id="WP_146117786.1">
    <property type="nucleotide sequence ID" value="NZ_PUHY01000010.1"/>
</dbReference>
<feature type="compositionally biased region" description="Polar residues" evidence="1">
    <location>
        <begin position="317"/>
        <end position="335"/>
    </location>
</feature>
<feature type="domain" description="Flagellar hook-length control protein-like C-terminal" evidence="2">
    <location>
        <begin position="413"/>
        <end position="489"/>
    </location>
</feature>
<proteinExistence type="predicted"/>